<proteinExistence type="inferred from homology"/>
<feature type="binding site" evidence="5">
    <location>
        <position position="238"/>
    </location>
    <ligand>
        <name>substrate</name>
    </ligand>
</feature>
<feature type="binding site" evidence="5">
    <location>
        <position position="361"/>
    </location>
    <ligand>
        <name>substrate</name>
    </ligand>
</feature>
<dbReference type="CDD" id="cd06572">
    <property type="entry name" value="Histidinol_dh"/>
    <property type="match status" value="1"/>
</dbReference>
<evidence type="ECO:0000256" key="4">
    <source>
        <dbReference type="ARBA" id="ARBA00023002"/>
    </source>
</evidence>
<dbReference type="NCBIfam" id="TIGR00069">
    <property type="entry name" value="hisD"/>
    <property type="match status" value="1"/>
</dbReference>
<evidence type="ECO:0000256" key="5">
    <source>
        <dbReference type="HAMAP-Rule" id="MF_01024"/>
    </source>
</evidence>
<feature type="binding site" evidence="5">
    <location>
        <position position="420"/>
    </location>
    <ligand>
        <name>substrate</name>
    </ligand>
</feature>
<dbReference type="InterPro" id="IPR022695">
    <property type="entry name" value="Histidinol_DH_monofunct"/>
</dbReference>
<feature type="active site" description="Proton acceptor" evidence="5">
    <location>
        <position position="327"/>
    </location>
</feature>
<comment type="catalytic activity">
    <reaction evidence="5">
        <text>L-histidinol + 2 NAD(+) + H2O = L-histidine + 2 NADH + 3 H(+)</text>
        <dbReference type="Rhea" id="RHEA:20641"/>
        <dbReference type="ChEBI" id="CHEBI:15377"/>
        <dbReference type="ChEBI" id="CHEBI:15378"/>
        <dbReference type="ChEBI" id="CHEBI:57540"/>
        <dbReference type="ChEBI" id="CHEBI:57595"/>
        <dbReference type="ChEBI" id="CHEBI:57699"/>
        <dbReference type="ChEBI" id="CHEBI:57945"/>
        <dbReference type="EC" id="1.1.1.23"/>
    </reaction>
</comment>
<feature type="active site" description="Proton acceptor" evidence="5">
    <location>
        <position position="328"/>
    </location>
</feature>
<feature type="binding site" evidence="5">
    <location>
        <position position="361"/>
    </location>
    <ligand>
        <name>Zn(2+)</name>
        <dbReference type="ChEBI" id="CHEBI:29105"/>
    </ligand>
</feature>
<comment type="pathway">
    <text evidence="5">Amino-acid biosynthesis; L-histidine biosynthesis; L-histidine from 5-phospho-alpha-D-ribose 1-diphosphate: step 9/9.</text>
</comment>
<keyword evidence="5" id="KW-0368">Histidine biosynthesis</keyword>
<dbReference type="PANTHER" id="PTHR21256">
    <property type="entry name" value="HISTIDINOL DEHYDROGENASE HDH"/>
    <property type="match status" value="1"/>
</dbReference>
<organism evidence="8 9">
    <name type="scientific">Dyella lutea</name>
    <dbReference type="NCBI Taxonomy" id="2950441"/>
    <lineage>
        <taxon>Bacteria</taxon>
        <taxon>Pseudomonadati</taxon>
        <taxon>Pseudomonadota</taxon>
        <taxon>Gammaproteobacteria</taxon>
        <taxon>Lysobacterales</taxon>
        <taxon>Rhodanobacteraceae</taxon>
        <taxon>Dyella</taxon>
    </lineage>
</organism>
<dbReference type="RefSeq" id="WP_253567038.1">
    <property type="nucleotide sequence ID" value="NZ_JAMZEK010000003.1"/>
</dbReference>
<name>A0ABT1FC18_9GAMM</name>
<dbReference type="GO" id="GO:0004399">
    <property type="term" value="F:histidinol dehydrogenase activity"/>
    <property type="evidence" value="ECO:0007669"/>
    <property type="project" value="UniProtKB-EC"/>
</dbReference>
<feature type="binding site" evidence="5">
    <location>
        <position position="260"/>
    </location>
    <ligand>
        <name>substrate</name>
    </ligand>
</feature>
<dbReference type="Gene3D" id="3.40.50.1980">
    <property type="entry name" value="Nitrogenase molybdenum iron protein domain"/>
    <property type="match status" value="2"/>
</dbReference>
<evidence type="ECO:0000256" key="2">
    <source>
        <dbReference type="ARBA" id="ARBA00022723"/>
    </source>
</evidence>
<sequence length="435" mass="45598">MKRLDWNALDETAWRVALARPAQARADELKQGVAAIIAQVRAHGDVALRELSAKYDRCALDAIEVTAAEFDAAEAALDEALKAAIREAAGRIDTYHRASQPKPVGVETAPGVRVERMLRPITRVGLYVPAGTAPLPSTALMLGVPAAIAGCREVVLCSPARADGRCDEAVLYAARVTGVHRVFKLGGAQAIAAMAYGTDSVPKCEKLFGPGNAWVTEAKLQVSGDPDGAAIDMPAGPSEVLVIADDGANPTFVAADLLSQAEHGPDSQVVLLSPSAALLDAVAAEVERQVATLPRSETALKALAQSRLIAVDSLAQAVEVSNRYAPEHLIIQTAEPRALLDGIESAGSIFLGSWTPESVGDYCSGSNHVLPTYGYARSYSGVSVASFVKQISVQEVSADGLRAIGPCTVTLAAAEQLEAHRRAVSMRLDVLEGRA</sequence>
<keyword evidence="5" id="KW-0520">NAD</keyword>
<feature type="binding site" evidence="5">
    <location>
        <position position="328"/>
    </location>
    <ligand>
        <name>substrate</name>
    </ligand>
</feature>
<evidence type="ECO:0000313" key="9">
    <source>
        <dbReference type="Proteomes" id="UP001204615"/>
    </source>
</evidence>
<keyword evidence="5" id="KW-0028">Amino-acid biosynthesis</keyword>
<feature type="binding site" evidence="5">
    <location>
        <position position="420"/>
    </location>
    <ligand>
        <name>Zn(2+)</name>
        <dbReference type="ChEBI" id="CHEBI:29105"/>
    </ligand>
</feature>
<evidence type="ECO:0000256" key="3">
    <source>
        <dbReference type="ARBA" id="ARBA00022833"/>
    </source>
</evidence>
<dbReference type="Proteomes" id="UP001204615">
    <property type="component" value="Unassembled WGS sequence"/>
</dbReference>
<feature type="binding site" evidence="5">
    <location>
        <position position="127"/>
    </location>
    <ligand>
        <name>NAD(+)</name>
        <dbReference type="ChEBI" id="CHEBI:57540"/>
    </ligand>
</feature>
<keyword evidence="4 5" id="KW-0560">Oxidoreductase</keyword>
<feature type="binding site" evidence="5">
    <location>
        <position position="260"/>
    </location>
    <ligand>
        <name>Zn(2+)</name>
        <dbReference type="ChEBI" id="CHEBI:29105"/>
    </ligand>
</feature>
<reference evidence="8 9" key="1">
    <citation type="submission" date="2022-06" db="EMBL/GenBank/DDBJ databases">
        <title>Dyella sp. Sa strain:Sa Genome sequencing.</title>
        <authorList>
            <person name="Park S."/>
        </authorList>
    </citation>
    <scope>NUCLEOTIDE SEQUENCE [LARGE SCALE GENOMIC DNA]</scope>
    <source>
        <strain evidence="8 9">Sa</strain>
    </source>
</reference>
<dbReference type="InterPro" id="IPR016161">
    <property type="entry name" value="Ald_DH/histidinol_DH"/>
</dbReference>
<dbReference type="InterPro" id="IPR012131">
    <property type="entry name" value="Hstdl_DH"/>
</dbReference>
<dbReference type="PIRSF" id="PIRSF000099">
    <property type="entry name" value="Histidinol_dh"/>
    <property type="match status" value="1"/>
</dbReference>
<dbReference type="PROSITE" id="PS00611">
    <property type="entry name" value="HISOL_DEHYDROGENASE"/>
    <property type="match status" value="1"/>
</dbReference>
<evidence type="ECO:0000313" key="8">
    <source>
        <dbReference type="EMBL" id="MCP1374926.1"/>
    </source>
</evidence>
<dbReference type="PRINTS" id="PR00083">
    <property type="entry name" value="HOLDHDRGNASE"/>
</dbReference>
<keyword evidence="2 5" id="KW-0479">Metal-binding</keyword>
<dbReference type="InterPro" id="IPR001692">
    <property type="entry name" value="Histidinol_DH_CS"/>
</dbReference>
<dbReference type="Pfam" id="PF00815">
    <property type="entry name" value="Histidinol_dh"/>
    <property type="match status" value="1"/>
</dbReference>
<evidence type="ECO:0000256" key="6">
    <source>
        <dbReference type="PIRNR" id="PIRNR000099"/>
    </source>
</evidence>
<dbReference type="Gene3D" id="1.20.5.1300">
    <property type="match status" value="1"/>
</dbReference>
<dbReference type="PANTHER" id="PTHR21256:SF2">
    <property type="entry name" value="HISTIDINE BIOSYNTHESIS TRIFUNCTIONAL PROTEIN"/>
    <property type="match status" value="1"/>
</dbReference>
<dbReference type="EMBL" id="JAMZEK010000003">
    <property type="protein sequence ID" value="MCP1374926.1"/>
    <property type="molecule type" value="Genomic_DNA"/>
</dbReference>
<feature type="binding site" evidence="5">
    <location>
        <position position="263"/>
    </location>
    <ligand>
        <name>substrate</name>
    </ligand>
</feature>
<evidence type="ECO:0000256" key="1">
    <source>
        <dbReference type="ARBA" id="ARBA00010178"/>
    </source>
</evidence>
<dbReference type="HAMAP" id="MF_01024">
    <property type="entry name" value="HisD"/>
    <property type="match status" value="1"/>
</dbReference>
<dbReference type="SUPFAM" id="SSF53720">
    <property type="entry name" value="ALDH-like"/>
    <property type="match status" value="1"/>
</dbReference>
<accession>A0ABT1FC18</accession>
<comment type="cofactor">
    <cofactor evidence="5">
        <name>Zn(2+)</name>
        <dbReference type="ChEBI" id="CHEBI:29105"/>
    </cofactor>
    <text evidence="5">Binds 1 zinc ion per subunit.</text>
</comment>
<comment type="function">
    <text evidence="5">Catalyzes the sequential NAD-dependent oxidations of L-histidinol to L-histidinaldehyde and then to L-histidine.</text>
</comment>
<feature type="binding site" evidence="5">
    <location>
        <position position="189"/>
    </location>
    <ligand>
        <name>NAD(+)</name>
        <dbReference type="ChEBI" id="CHEBI:57540"/>
    </ligand>
</feature>
<evidence type="ECO:0000256" key="7">
    <source>
        <dbReference type="RuleBase" id="RU004175"/>
    </source>
</evidence>
<feature type="binding site" evidence="5">
    <location>
        <position position="212"/>
    </location>
    <ligand>
        <name>NAD(+)</name>
        <dbReference type="ChEBI" id="CHEBI:57540"/>
    </ligand>
</feature>
<comment type="caution">
    <text evidence="8">The sequence shown here is derived from an EMBL/GenBank/DDBJ whole genome shotgun (WGS) entry which is preliminary data.</text>
</comment>
<dbReference type="EC" id="1.1.1.23" evidence="5"/>
<feature type="binding site" evidence="5">
    <location>
        <position position="263"/>
    </location>
    <ligand>
        <name>Zn(2+)</name>
        <dbReference type="ChEBI" id="CHEBI:29105"/>
    </ligand>
</feature>
<comment type="similarity">
    <text evidence="1 5 6 7">Belongs to the histidinol dehydrogenase family.</text>
</comment>
<protein>
    <recommendedName>
        <fullName evidence="5">Histidinol dehydrogenase</fullName>
        <shortName evidence="5">HDH</shortName>
        <ecNumber evidence="5">1.1.1.23</ecNumber>
    </recommendedName>
</protein>
<keyword evidence="3 5" id="KW-0862">Zinc</keyword>
<feature type="binding site" evidence="5">
    <location>
        <position position="415"/>
    </location>
    <ligand>
        <name>substrate</name>
    </ligand>
</feature>
<gene>
    <name evidence="5 8" type="primary">hisD</name>
    <name evidence="8" type="ORF">NC595_12740</name>
</gene>
<keyword evidence="9" id="KW-1185">Reference proteome</keyword>